<sequence length="585" mass="68958">MSKLTKKLNGYTDYEEIKQVLQTVVYDSSTESEFENGWSLMIDTYNLTDNEWLGGLYRERQRWVPAYVKCSFWAGMSTTQRSESINAFFKGYVSHKTTLKQFVELYDVALKSKVEKENLADYESFNSWYACLSHYDIEKQFQRVYTNAKFKEFQDELKGKFYCHPYLMKTENLIYEYKSKVEKENLADYESFNSWYACLSHYDIEKQFQRVYTNAKFKEFQDELKGKFYCHPYLMKTENLIYEYKVVEDVQVGEKRKDVAFLVQFNEVDFEVNCQCLLFEFRGILCRHALSVLIDRKVNEVPQKYILSRWKKDLKRRYNFIKSSYNPLRLQTERYERMTKEFQKVIVLAADSEDKYELVLKGIEELKIKVASDELIDNQTIKRPASPSQSCADNRVPSRTNKVLSPLVTRRRGRPSTKRKIPRIEEVIRKLKNKKKVQQVKENIGSKKSRTKKNLQQRKEVEQCEGTCLSSQNCTKMQSLESFNLTESRTAGEYCMFTPSNLRATSNYTNFEGNQAPLLGGYYPPTHFAPNIYHSSQESVIGFQDYFNQSGSGVYGGSQQTISNRNWPQENPYTFESNKDQRPKM</sequence>
<dbReference type="GO" id="GO:0005634">
    <property type="term" value="C:nucleus"/>
    <property type="evidence" value="ECO:0007669"/>
    <property type="project" value="UniProtKB-SubCell"/>
</dbReference>
<keyword evidence="10" id="KW-1185">Reference proteome</keyword>
<comment type="function">
    <text evidence="6">Putative transcription activator involved in regulating light control of development.</text>
</comment>
<dbReference type="InterPro" id="IPR006564">
    <property type="entry name" value="Znf_PMZ"/>
</dbReference>
<keyword evidence="6" id="KW-0539">Nucleus</keyword>
<dbReference type="PANTHER" id="PTHR31669:SF283">
    <property type="entry name" value="PROTEIN FAR1-RELATED SEQUENCE"/>
    <property type="match status" value="1"/>
</dbReference>
<protein>
    <recommendedName>
        <fullName evidence="6">Protein FAR1-RELATED SEQUENCE</fullName>
    </recommendedName>
</protein>
<comment type="similarity">
    <text evidence="1 6">Belongs to the FHY3/FAR1 family.</text>
</comment>
<dbReference type="STRING" id="210143.A0A1R3IQE9"/>
<feature type="compositionally biased region" description="Polar residues" evidence="7">
    <location>
        <begin position="382"/>
        <end position="403"/>
    </location>
</feature>
<dbReference type="Pfam" id="PF04434">
    <property type="entry name" value="SWIM"/>
    <property type="match status" value="1"/>
</dbReference>
<evidence type="ECO:0000256" key="2">
    <source>
        <dbReference type="ARBA" id="ARBA00022723"/>
    </source>
</evidence>
<organism evidence="9 10">
    <name type="scientific">Corchorus capsularis</name>
    <name type="common">Jute</name>
    <dbReference type="NCBI Taxonomy" id="210143"/>
    <lineage>
        <taxon>Eukaryota</taxon>
        <taxon>Viridiplantae</taxon>
        <taxon>Streptophyta</taxon>
        <taxon>Embryophyta</taxon>
        <taxon>Tracheophyta</taxon>
        <taxon>Spermatophyta</taxon>
        <taxon>Magnoliopsida</taxon>
        <taxon>eudicotyledons</taxon>
        <taxon>Gunneridae</taxon>
        <taxon>Pentapetalae</taxon>
        <taxon>rosids</taxon>
        <taxon>malvids</taxon>
        <taxon>Malvales</taxon>
        <taxon>Malvaceae</taxon>
        <taxon>Grewioideae</taxon>
        <taxon>Apeibeae</taxon>
        <taxon>Corchorus</taxon>
    </lineage>
</organism>
<dbReference type="Gramene" id="OMO84740">
    <property type="protein sequence ID" value="OMO84740"/>
    <property type="gene ID" value="CCACVL1_10677"/>
</dbReference>
<name>A0A1R3IQE9_COCAP</name>
<evidence type="ECO:0000313" key="10">
    <source>
        <dbReference type="Proteomes" id="UP000188268"/>
    </source>
</evidence>
<dbReference type="GO" id="GO:0006355">
    <property type="term" value="P:regulation of DNA-templated transcription"/>
    <property type="evidence" value="ECO:0007669"/>
    <property type="project" value="UniProtKB-UniRule"/>
</dbReference>
<dbReference type="Proteomes" id="UP000188268">
    <property type="component" value="Unassembled WGS sequence"/>
</dbReference>
<evidence type="ECO:0000259" key="8">
    <source>
        <dbReference type="PROSITE" id="PS50966"/>
    </source>
</evidence>
<keyword evidence="4 6" id="KW-0862">Zinc</keyword>
<comment type="subcellular location">
    <subcellularLocation>
        <location evidence="6">Nucleus</location>
    </subcellularLocation>
</comment>
<dbReference type="OMA" id="YESFNSW"/>
<feature type="compositionally biased region" description="Basic residues" evidence="7">
    <location>
        <begin position="409"/>
        <end position="419"/>
    </location>
</feature>
<feature type="region of interest" description="Disordered" evidence="7">
    <location>
        <begin position="382"/>
        <end position="419"/>
    </location>
</feature>
<dbReference type="PANTHER" id="PTHR31669">
    <property type="entry name" value="PROTEIN FAR1-RELATED SEQUENCE 10-RELATED"/>
    <property type="match status" value="1"/>
</dbReference>
<evidence type="ECO:0000256" key="5">
    <source>
        <dbReference type="PROSITE-ProRule" id="PRU00325"/>
    </source>
</evidence>
<keyword evidence="3 5" id="KW-0863">Zinc-finger</keyword>
<evidence type="ECO:0000313" key="9">
    <source>
        <dbReference type="EMBL" id="OMO84740.1"/>
    </source>
</evidence>
<feature type="compositionally biased region" description="Polar residues" evidence="7">
    <location>
        <begin position="561"/>
        <end position="576"/>
    </location>
</feature>
<dbReference type="OrthoDB" id="1928232at2759"/>
<dbReference type="InterPro" id="IPR007527">
    <property type="entry name" value="Znf_SWIM"/>
</dbReference>
<feature type="region of interest" description="Disordered" evidence="7">
    <location>
        <begin position="555"/>
        <end position="585"/>
    </location>
</feature>
<evidence type="ECO:0000256" key="4">
    <source>
        <dbReference type="ARBA" id="ARBA00022833"/>
    </source>
</evidence>
<dbReference type="GO" id="GO:0008270">
    <property type="term" value="F:zinc ion binding"/>
    <property type="evidence" value="ECO:0007669"/>
    <property type="project" value="UniProtKB-UniRule"/>
</dbReference>
<reference evidence="9 10" key="1">
    <citation type="submission" date="2013-09" db="EMBL/GenBank/DDBJ databases">
        <title>Corchorus capsularis genome sequencing.</title>
        <authorList>
            <person name="Alam M."/>
            <person name="Haque M.S."/>
            <person name="Islam M.S."/>
            <person name="Emdad E.M."/>
            <person name="Islam M.M."/>
            <person name="Ahmed B."/>
            <person name="Halim A."/>
            <person name="Hossen Q.M.M."/>
            <person name="Hossain M.Z."/>
            <person name="Ahmed R."/>
            <person name="Khan M.M."/>
            <person name="Islam R."/>
            <person name="Rashid M.M."/>
            <person name="Khan S.A."/>
            <person name="Rahman M.S."/>
            <person name="Alam M."/>
        </authorList>
    </citation>
    <scope>NUCLEOTIDE SEQUENCE [LARGE SCALE GENOMIC DNA]</scope>
    <source>
        <strain evidence="10">cv. CVL-1</strain>
        <tissue evidence="9">Whole seedling</tissue>
    </source>
</reference>
<gene>
    <name evidence="9" type="ORF">CCACVL1_10677</name>
</gene>
<comment type="caution">
    <text evidence="9">The sequence shown here is derived from an EMBL/GenBank/DDBJ whole genome shotgun (WGS) entry which is preliminary data.</text>
</comment>
<evidence type="ECO:0000256" key="1">
    <source>
        <dbReference type="ARBA" id="ARBA00005889"/>
    </source>
</evidence>
<feature type="domain" description="SWIM-type" evidence="8">
    <location>
        <begin position="261"/>
        <end position="297"/>
    </location>
</feature>
<evidence type="ECO:0000256" key="6">
    <source>
        <dbReference type="RuleBase" id="RU367018"/>
    </source>
</evidence>
<dbReference type="InterPro" id="IPR031052">
    <property type="entry name" value="FHY3/FAR1"/>
</dbReference>
<keyword evidence="2 6" id="KW-0479">Metal-binding</keyword>
<dbReference type="AlphaFoldDB" id="A0A1R3IQE9"/>
<dbReference type="EMBL" id="AWWV01009688">
    <property type="protein sequence ID" value="OMO84740.1"/>
    <property type="molecule type" value="Genomic_DNA"/>
</dbReference>
<accession>A0A1R3IQE9</accession>
<proteinExistence type="inferred from homology"/>
<dbReference type="SMART" id="SM00575">
    <property type="entry name" value="ZnF_PMZ"/>
    <property type="match status" value="1"/>
</dbReference>
<evidence type="ECO:0000256" key="7">
    <source>
        <dbReference type="SAM" id="MobiDB-lite"/>
    </source>
</evidence>
<dbReference type="PROSITE" id="PS50966">
    <property type="entry name" value="ZF_SWIM"/>
    <property type="match status" value="1"/>
</dbReference>
<evidence type="ECO:0000256" key="3">
    <source>
        <dbReference type="ARBA" id="ARBA00022771"/>
    </source>
</evidence>